<proteinExistence type="inferred from homology"/>
<keyword evidence="9" id="KW-0675">Receptor</keyword>
<keyword evidence="4 7" id="KW-0812">Transmembrane</keyword>
<evidence type="ECO:0000313" key="9">
    <source>
        <dbReference type="EMBL" id="TGE10361.1"/>
    </source>
</evidence>
<evidence type="ECO:0000259" key="8">
    <source>
        <dbReference type="Pfam" id="PF07715"/>
    </source>
</evidence>
<sequence>MLDLTLVDRSFLLSLTPYYMNKTLLFAIPVATLSVAQVFAQTRTISGRVTDRATGEGLPGVTVLVKGTTSGVSTNSDGTFNLNAPLNADVLTFSSVGYLAAERAIGSESQINIALAADTKSLSEVVVVGYGTQERAELTGAVTSVGAQEFKNTPIVSVDQALQGRAPGVQISQNSGTPGSGIAVRVRGSSSITAGNEPLYVVDGIPINTGSYTNIGTGGQTTNALSDINPNDIESIEVLKDAASSAIYGSRASNGVVIITTKRGKAGKTKVNLGYYTGIQKAWNQLTPLTGQQQTELFLEQLQNRYPVNAAGQIPAFGVPFRSYADAAAYGFGGAGLSIVGGVYQAVDDGDGVRDVATFQNPASAPNTNWQNEIFRTAPISNYELTLSGGNAGTKFLLSGNYFDQTGIVLGSDFKRGNVRLNLDHEINTHIRVGTNLGLSRSASNRIQNDNNINGVVSTAILVASDIPKYRANGTYYKDPGASTENPLAAAKEPFLESISARLIGTTFAEFEYIKNLRFRTTVGLDYLTFRDNTFNPTTTNTGAGANGSAVASYRQDANFNWDNVITYSKTFAESHDVTALVGVNYQQDRFSELFATASSFPGNDIRQLSAGALKTGASSSATGWNLFGAFSRLNYAYKGKYLLSGSIRRDGSSRFGEENQYGIFPAVSGGWRISEESFMDGLSQISNLKLRASYGETGNSDIGNFPSLALIGTGANYLQLGGLAPSQLANPSLKWERTSQTDFGIDLGFFNNRVNFIADVYKKKTRDLLLARPLVFDTGFGSYTSNIGNIENKGLELGLTTVNFNAAEPGAFEWTTNFNISFNRNKVTKLSGPASAAGFASWLAEGQPLGAFRGYRVEGIFQTQEEINALDANAKTQTGVATSVYQTTLTRPGDIKFKDINGDGVITSADQEILGSAQPKFYGGFTNTLSFKGFDLTAFLQYNYGNKIYNNTKSFSEGMNGVFGQTAGVLNRWTPNNTNTDIPRAVYGDPNNNRRVSDRFIEDGSYARLKNVVLGYTFSSALASRAHVSSLRIYAQAQNLVTFTNYSGLDPEVNTFSGSNTSLGTDFLVYPQARTITFGVNLGL</sequence>
<dbReference type="InterPro" id="IPR036942">
    <property type="entry name" value="Beta-barrel_TonB_sf"/>
</dbReference>
<dbReference type="InterPro" id="IPR023997">
    <property type="entry name" value="TonB-dep_OMP_SusC/RagA_CS"/>
</dbReference>
<keyword evidence="6 7" id="KW-0998">Cell outer membrane</keyword>
<dbReference type="InterPro" id="IPR012910">
    <property type="entry name" value="Plug_dom"/>
</dbReference>
<dbReference type="Gene3D" id="2.60.40.1120">
    <property type="entry name" value="Carboxypeptidase-like, regulatory domain"/>
    <property type="match status" value="1"/>
</dbReference>
<evidence type="ECO:0000256" key="3">
    <source>
        <dbReference type="ARBA" id="ARBA00022452"/>
    </source>
</evidence>
<dbReference type="InterPro" id="IPR039426">
    <property type="entry name" value="TonB-dep_rcpt-like"/>
</dbReference>
<dbReference type="Proteomes" id="UP000298337">
    <property type="component" value="Unassembled WGS sequence"/>
</dbReference>
<dbReference type="GO" id="GO:0009279">
    <property type="term" value="C:cell outer membrane"/>
    <property type="evidence" value="ECO:0007669"/>
    <property type="project" value="UniProtKB-SubCell"/>
</dbReference>
<evidence type="ECO:0000313" key="10">
    <source>
        <dbReference type="Proteomes" id="UP000298337"/>
    </source>
</evidence>
<dbReference type="OrthoDB" id="9768177at2"/>
<evidence type="ECO:0000256" key="4">
    <source>
        <dbReference type="ARBA" id="ARBA00022692"/>
    </source>
</evidence>
<reference evidence="9 10" key="1">
    <citation type="submission" date="2019-04" db="EMBL/GenBank/DDBJ databases">
        <authorList>
            <person name="Feng G."/>
            <person name="Zhang J."/>
            <person name="Zhu H."/>
        </authorList>
    </citation>
    <scope>NUCLEOTIDE SEQUENCE [LARGE SCALE GENOMIC DNA]</scope>
    <source>
        <strain evidence="9 10">92R-1</strain>
    </source>
</reference>
<keyword evidence="5 7" id="KW-0472">Membrane</keyword>
<evidence type="ECO:0000256" key="1">
    <source>
        <dbReference type="ARBA" id="ARBA00004571"/>
    </source>
</evidence>
<feature type="domain" description="TonB-dependent receptor plug" evidence="8">
    <location>
        <begin position="136"/>
        <end position="256"/>
    </location>
</feature>
<dbReference type="InterPro" id="IPR008969">
    <property type="entry name" value="CarboxyPept-like_regulatory"/>
</dbReference>
<accession>A0A4Z0PDI9</accession>
<evidence type="ECO:0000256" key="6">
    <source>
        <dbReference type="ARBA" id="ARBA00023237"/>
    </source>
</evidence>
<dbReference type="Gene3D" id="2.170.130.10">
    <property type="entry name" value="TonB-dependent receptor, plug domain"/>
    <property type="match status" value="1"/>
</dbReference>
<dbReference type="FunFam" id="2.170.130.10:FF:000008">
    <property type="entry name" value="SusC/RagA family TonB-linked outer membrane protein"/>
    <property type="match status" value="1"/>
</dbReference>
<evidence type="ECO:0000256" key="7">
    <source>
        <dbReference type="PROSITE-ProRule" id="PRU01360"/>
    </source>
</evidence>
<dbReference type="NCBIfam" id="TIGR04056">
    <property type="entry name" value="OMP_RagA_SusC"/>
    <property type="match status" value="1"/>
</dbReference>
<dbReference type="SUPFAM" id="SSF49464">
    <property type="entry name" value="Carboxypeptidase regulatory domain-like"/>
    <property type="match status" value="1"/>
</dbReference>
<dbReference type="SUPFAM" id="SSF56935">
    <property type="entry name" value="Porins"/>
    <property type="match status" value="1"/>
</dbReference>
<dbReference type="EMBL" id="SRLA01000001">
    <property type="protein sequence ID" value="TGE10361.1"/>
    <property type="molecule type" value="Genomic_DNA"/>
</dbReference>
<dbReference type="Gene3D" id="2.40.170.20">
    <property type="entry name" value="TonB-dependent receptor, beta-barrel domain"/>
    <property type="match status" value="1"/>
</dbReference>
<comment type="similarity">
    <text evidence="7">Belongs to the TonB-dependent receptor family.</text>
</comment>
<keyword evidence="2 7" id="KW-0813">Transport</keyword>
<protein>
    <submittedName>
        <fullName evidence="9">TonB-dependent receptor</fullName>
    </submittedName>
</protein>
<dbReference type="PROSITE" id="PS52016">
    <property type="entry name" value="TONB_DEPENDENT_REC_3"/>
    <property type="match status" value="1"/>
</dbReference>
<dbReference type="InterPro" id="IPR037066">
    <property type="entry name" value="Plug_dom_sf"/>
</dbReference>
<evidence type="ECO:0000256" key="5">
    <source>
        <dbReference type="ARBA" id="ARBA00023136"/>
    </source>
</evidence>
<dbReference type="AlphaFoldDB" id="A0A4Z0PDI9"/>
<dbReference type="Pfam" id="PF07715">
    <property type="entry name" value="Plug"/>
    <property type="match status" value="1"/>
</dbReference>
<evidence type="ECO:0000256" key="2">
    <source>
        <dbReference type="ARBA" id="ARBA00022448"/>
    </source>
</evidence>
<keyword evidence="3 7" id="KW-1134">Transmembrane beta strand</keyword>
<dbReference type="InterPro" id="IPR023996">
    <property type="entry name" value="TonB-dep_OMP_SusC/RagA"/>
</dbReference>
<gene>
    <name evidence="9" type="ORF">EU556_05975</name>
</gene>
<keyword evidence="10" id="KW-1185">Reference proteome</keyword>
<organism evidence="9 10">
    <name type="scientific">Hymenobacter fodinae</name>
    <dbReference type="NCBI Taxonomy" id="2510796"/>
    <lineage>
        <taxon>Bacteria</taxon>
        <taxon>Pseudomonadati</taxon>
        <taxon>Bacteroidota</taxon>
        <taxon>Cytophagia</taxon>
        <taxon>Cytophagales</taxon>
        <taxon>Hymenobacteraceae</taxon>
        <taxon>Hymenobacter</taxon>
    </lineage>
</organism>
<dbReference type="Pfam" id="PF13715">
    <property type="entry name" value="CarbopepD_reg_2"/>
    <property type="match status" value="1"/>
</dbReference>
<dbReference type="NCBIfam" id="TIGR04057">
    <property type="entry name" value="SusC_RagA_signa"/>
    <property type="match status" value="1"/>
</dbReference>
<comment type="subcellular location">
    <subcellularLocation>
        <location evidence="1 7">Cell outer membrane</location>
        <topology evidence="1 7">Multi-pass membrane protein</topology>
    </subcellularLocation>
</comment>
<comment type="caution">
    <text evidence="9">The sequence shown here is derived from an EMBL/GenBank/DDBJ whole genome shotgun (WGS) entry which is preliminary data.</text>
</comment>
<name>A0A4Z0PDI9_9BACT</name>